<dbReference type="NCBIfam" id="TIGR00738">
    <property type="entry name" value="rrf2_super"/>
    <property type="match status" value="1"/>
</dbReference>
<proteinExistence type="predicted"/>
<dbReference type="InterPro" id="IPR036390">
    <property type="entry name" value="WH_DNA-bd_sf"/>
</dbReference>
<dbReference type="GO" id="GO:0003700">
    <property type="term" value="F:DNA-binding transcription factor activity"/>
    <property type="evidence" value="ECO:0007669"/>
    <property type="project" value="TreeGrafter"/>
</dbReference>
<dbReference type="PROSITE" id="PS51197">
    <property type="entry name" value="HTH_RRF2_2"/>
    <property type="match status" value="1"/>
</dbReference>
<keyword evidence="3" id="KW-1185">Reference proteome</keyword>
<dbReference type="AlphaFoldDB" id="A0A840HUT6"/>
<protein>
    <submittedName>
        <fullName evidence="2">Rrf2 family protein</fullName>
    </submittedName>
</protein>
<accession>A0A840HUT6</accession>
<dbReference type="Gene3D" id="1.10.10.10">
    <property type="entry name" value="Winged helix-like DNA-binding domain superfamily/Winged helix DNA-binding domain"/>
    <property type="match status" value="1"/>
</dbReference>
<comment type="caution">
    <text evidence="2">The sequence shown here is derived from an EMBL/GenBank/DDBJ whole genome shotgun (WGS) entry which is preliminary data.</text>
</comment>
<name>A0A840HUT6_9SPHN</name>
<dbReference type="GO" id="GO:0005829">
    <property type="term" value="C:cytosol"/>
    <property type="evidence" value="ECO:0007669"/>
    <property type="project" value="TreeGrafter"/>
</dbReference>
<dbReference type="InterPro" id="IPR036388">
    <property type="entry name" value="WH-like_DNA-bd_sf"/>
</dbReference>
<evidence type="ECO:0000313" key="3">
    <source>
        <dbReference type="Proteomes" id="UP000575068"/>
    </source>
</evidence>
<dbReference type="EMBL" id="JACHOV010000007">
    <property type="protein sequence ID" value="MBB4641805.1"/>
    <property type="molecule type" value="Genomic_DNA"/>
</dbReference>
<dbReference type="SUPFAM" id="SSF46785">
    <property type="entry name" value="Winged helix' DNA-binding domain"/>
    <property type="match status" value="1"/>
</dbReference>
<evidence type="ECO:0000313" key="2">
    <source>
        <dbReference type="EMBL" id="MBB4641805.1"/>
    </source>
</evidence>
<organism evidence="2 3">
    <name type="scientific">Rhizorhapis suberifaciens</name>
    <name type="common">corky root of lettuce</name>
    <dbReference type="NCBI Taxonomy" id="13656"/>
    <lineage>
        <taxon>Bacteria</taxon>
        <taxon>Pseudomonadati</taxon>
        <taxon>Pseudomonadota</taxon>
        <taxon>Alphaproteobacteria</taxon>
        <taxon>Sphingomonadales</taxon>
        <taxon>Sphingomonadaceae</taxon>
        <taxon>Rhizorhapis</taxon>
    </lineage>
</organism>
<keyword evidence="1" id="KW-0238">DNA-binding</keyword>
<dbReference type="PANTHER" id="PTHR33221:SF5">
    <property type="entry name" value="HTH-TYPE TRANSCRIPTIONAL REGULATOR ISCR"/>
    <property type="match status" value="1"/>
</dbReference>
<gene>
    <name evidence="2" type="ORF">HNQ99_002118</name>
</gene>
<dbReference type="InterPro" id="IPR000944">
    <property type="entry name" value="Tscrpt_reg_Rrf2"/>
</dbReference>
<dbReference type="Proteomes" id="UP000575068">
    <property type="component" value="Unassembled WGS sequence"/>
</dbReference>
<reference evidence="2 3" key="1">
    <citation type="submission" date="2020-08" db="EMBL/GenBank/DDBJ databases">
        <title>Genomic Encyclopedia of Type Strains, Phase IV (KMG-IV): sequencing the most valuable type-strain genomes for metagenomic binning, comparative biology and taxonomic classification.</title>
        <authorList>
            <person name="Goeker M."/>
        </authorList>
    </citation>
    <scope>NUCLEOTIDE SEQUENCE [LARGE SCALE GENOMIC DNA]</scope>
    <source>
        <strain evidence="2 3">DSM 7465</strain>
    </source>
</reference>
<dbReference type="PANTHER" id="PTHR33221">
    <property type="entry name" value="WINGED HELIX-TURN-HELIX TRANSCRIPTIONAL REGULATOR, RRF2 FAMILY"/>
    <property type="match status" value="1"/>
</dbReference>
<sequence length="160" mass="18031">MPKCHDIAIFYHNNGDMLSQRTRYALRALQFLANRYGQGPVQLKEIAEAQNIPAKFLTVILSEMAREGLVGTQRGRDGGYWLLLPPVDIRYGDIIRITRGSLALVPCASRFAHERCENCVPEEECKLHQIMLKVRDETAAILDGITLADPVERLELTTLP</sequence>
<evidence type="ECO:0000256" key="1">
    <source>
        <dbReference type="ARBA" id="ARBA00023125"/>
    </source>
</evidence>
<dbReference type="Pfam" id="PF02082">
    <property type="entry name" value="Rrf2"/>
    <property type="match status" value="1"/>
</dbReference>
<dbReference type="GO" id="GO:0003677">
    <property type="term" value="F:DNA binding"/>
    <property type="evidence" value="ECO:0007669"/>
    <property type="project" value="UniProtKB-KW"/>
</dbReference>